<reference evidence="1 2" key="1">
    <citation type="journal article" date="2019" name="Emerg. Microbes Infect.">
        <title>Comprehensive subspecies identification of 175 nontuberculous mycobacteria species based on 7547 genomic profiles.</title>
        <authorList>
            <person name="Matsumoto Y."/>
            <person name="Kinjo T."/>
            <person name="Motooka D."/>
            <person name="Nabeya D."/>
            <person name="Jung N."/>
            <person name="Uechi K."/>
            <person name="Horii T."/>
            <person name="Iida T."/>
            <person name="Fujita J."/>
            <person name="Nakamura S."/>
        </authorList>
    </citation>
    <scope>NUCLEOTIDE SEQUENCE [LARGE SCALE GENOMIC DNA]</scope>
    <source>
        <strain evidence="1 2">JCM 6396</strain>
    </source>
</reference>
<organism evidence="1 2">
    <name type="scientific">Mycolicibacterium duvalii</name>
    <dbReference type="NCBI Taxonomy" id="39688"/>
    <lineage>
        <taxon>Bacteria</taxon>
        <taxon>Bacillati</taxon>
        <taxon>Actinomycetota</taxon>
        <taxon>Actinomycetes</taxon>
        <taxon>Mycobacteriales</taxon>
        <taxon>Mycobacteriaceae</taxon>
        <taxon>Mycolicibacterium</taxon>
    </lineage>
</organism>
<keyword evidence="2" id="KW-1185">Reference proteome</keyword>
<name>A0A7I7JYS0_9MYCO</name>
<gene>
    <name evidence="1" type="ORF">MDUV_18960</name>
</gene>
<sequence length="111" mass="11931">MFTGVVDQDVDATEPLVDQLRGLLNGSLVTDIARHCESFTGATVVDLGGDPPGTIRIDVGDDHTVGTFVDEPVRERFAESLRCTRDTYGLARETAFGAQVMAPSIFSSIRS</sequence>
<accession>A0A7I7JYS0</accession>
<dbReference type="KEGG" id="mdu:MDUV_18960"/>
<dbReference type="Proteomes" id="UP000467006">
    <property type="component" value="Chromosome"/>
</dbReference>
<dbReference type="AlphaFoldDB" id="A0A7I7JYS0"/>
<dbReference type="EMBL" id="AP022563">
    <property type="protein sequence ID" value="BBX17036.1"/>
    <property type="molecule type" value="Genomic_DNA"/>
</dbReference>
<protein>
    <submittedName>
        <fullName evidence="1">Uncharacterized protein</fullName>
    </submittedName>
</protein>
<evidence type="ECO:0000313" key="1">
    <source>
        <dbReference type="EMBL" id="BBX17036.1"/>
    </source>
</evidence>
<proteinExistence type="predicted"/>
<evidence type="ECO:0000313" key="2">
    <source>
        <dbReference type="Proteomes" id="UP000467006"/>
    </source>
</evidence>